<evidence type="ECO:0000313" key="1">
    <source>
        <dbReference type="EMBL" id="QUC16926.1"/>
    </source>
</evidence>
<dbReference type="Proteomes" id="UP000027002">
    <property type="component" value="Chromosome 1"/>
</dbReference>
<dbReference type="AlphaFoldDB" id="A0A8E5MEZ9"/>
<accession>A0A8E5MEZ9</accession>
<dbReference type="KEGG" id="uvi:66061945"/>
<dbReference type="RefSeq" id="XP_042994599.1">
    <property type="nucleotide sequence ID" value="XM_043138665.1"/>
</dbReference>
<gene>
    <name evidence="1" type="ORF">UV8b_01167</name>
</gene>
<evidence type="ECO:0000313" key="2">
    <source>
        <dbReference type="Proteomes" id="UP000027002"/>
    </source>
</evidence>
<sequence length="65" mass="6689">MAGQSPQGRQPGGLRLEAGGGCWLLAAGCWLLGSTESSLEAQVGLGCAIGLTLDHWLPGCNQTRH</sequence>
<dbReference type="GeneID" id="66061945"/>
<dbReference type="EMBL" id="CP072753">
    <property type="protein sequence ID" value="QUC16926.1"/>
    <property type="molecule type" value="Genomic_DNA"/>
</dbReference>
<protein>
    <submittedName>
        <fullName evidence="1">Uncharacterized protein</fullName>
    </submittedName>
</protein>
<organism evidence="1 2">
    <name type="scientific">Ustilaginoidea virens</name>
    <name type="common">Rice false smut fungus</name>
    <name type="synonym">Villosiclava virens</name>
    <dbReference type="NCBI Taxonomy" id="1159556"/>
    <lineage>
        <taxon>Eukaryota</taxon>
        <taxon>Fungi</taxon>
        <taxon>Dikarya</taxon>
        <taxon>Ascomycota</taxon>
        <taxon>Pezizomycotina</taxon>
        <taxon>Sordariomycetes</taxon>
        <taxon>Hypocreomycetidae</taxon>
        <taxon>Hypocreales</taxon>
        <taxon>Clavicipitaceae</taxon>
        <taxon>Ustilaginoidea</taxon>
    </lineage>
</organism>
<reference evidence="1" key="1">
    <citation type="submission" date="2020-03" db="EMBL/GenBank/DDBJ databases">
        <title>A mixture of massive structural variations and highly conserved coding sequences in Ustilaginoidea virens genome.</title>
        <authorList>
            <person name="Zhang K."/>
            <person name="Zhao Z."/>
            <person name="Zhang Z."/>
            <person name="Li Y."/>
            <person name="Hsiang T."/>
            <person name="Sun W."/>
        </authorList>
    </citation>
    <scope>NUCLEOTIDE SEQUENCE</scope>
    <source>
        <strain evidence="1">UV-8b</strain>
    </source>
</reference>
<name>A0A8E5MEZ9_USTVR</name>
<proteinExistence type="predicted"/>
<keyword evidence="2" id="KW-1185">Reference proteome</keyword>